<proteinExistence type="predicted"/>
<protein>
    <submittedName>
        <fullName evidence="1">Uncharacterized protein</fullName>
    </submittedName>
</protein>
<accession>A0AAN9Q549</accession>
<gene>
    <name evidence="1" type="ORF">RJT34_03490</name>
</gene>
<evidence type="ECO:0000313" key="2">
    <source>
        <dbReference type="Proteomes" id="UP001359559"/>
    </source>
</evidence>
<sequence length="181" mass="20544">MNLCSPTCLIPRLLPRKDLVEGLIHIEMAHAEENDNLLSRSADYRKKKNLIKHSHSLDKIEEKKHWNTMKVLFNPEPSSLSPVNSIFPNNLRTSTRFHLRPFLKPCDEDRHRLIGRRRFSLAPKAAFDSVTVEQFGIPKFDVHNPAPSDMSLSLASLQPSNAALTTLHASKVLRIPLNVVV</sequence>
<keyword evidence="2" id="KW-1185">Reference proteome</keyword>
<dbReference type="Proteomes" id="UP001359559">
    <property type="component" value="Unassembled WGS sequence"/>
</dbReference>
<comment type="caution">
    <text evidence="1">The sequence shown here is derived from an EMBL/GenBank/DDBJ whole genome shotgun (WGS) entry which is preliminary data.</text>
</comment>
<evidence type="ECO:0000313" key="1">
    <source>
        <dbReference type="EMBL" id="KAK7318783.1"/>
    </source>
</evidence>
<dbReference type="AlphaFoldDB" id="A0AAN9Q549"/>
<reference evidence="1 2" key="1">
    <citation type="submission" date="2024-01" db="EMBL/GenBank/DDBJ databases">
        <title>The genomes of 5 underutilized Papilionoideae crops provide insights into root nodulation and disease resistance.</title>
        <authorList>
            <person name="Yuan L."/>
        </authorList>
    </citation>
    <scope>NUCLEOTIDE SEQUENCE [LARGE SCALE GENOMIC DNA]</scope>
    <source>
        <strain evidence="1">LY-2023</strain>
        <tissue evidence="1">Leaf</tissue>
    </source>
</reference>
<name>A0AAN9Q549_CLITE</name>
<dbReference type="EMBL" id="JAYKXN010000001">
    <property type="protein sequence ID" value="KAK7318783.1"/>
    <property type="molecule type" value="Genomic_DNA"/>
</dbReference>
<organism evidence="1 2">
    <name type="scientific">Clitoria ternatea</name>
    <name type="common">Butterfly pea</name>
    <dbReference type="NCBI Taxonomy" id="43366"/>
    <lineage>
        <taxon>Eukaryota</taxon>
        <taxon>Viridiplantae</taxon>
        <taxon>Streptophyta</taxon>
        <taxon>Embryophyta</taxon>
        <taxon>Tracheophyta</taxon>
        <taxon>Spermatophyta</taxon>
        <taxon>Magnoliopsida</taxon>
        <taxon>eudicotyledons</taxon>
        <taxon>Gunneridae</taxon>
        <taxon>Pentapetalae</taxon>
        <taxon>rosids</taxon>
        <taxon>fabids</taxon>
        <taxon>Fabales</taxon>
        <taxon>Fabaceae</taxon>
        <taxon>Papilionoideae</taxon>
        <taxon>50 kb inversion clade</taxon>
        <taxon>NPAAA clade</taxon>
        <taxon>indigoferoid/millettioid clade</taxon>
        <taxon>Phaseoleae</taxon>
        <taxon>Clitoria</taxon>
    </lineage>
</organism>